<comment type="caution">
    <text evidence="19">The sequence shown here is derived from an EMBL/GenBank/DDBJ whole genome shotgun (WGS) entry which is preliminary data.</text>
</comment>
<feature type="binding site" evidence="15">
    <location>
        <position position="434"/>
    </location>
    <ligand>
        <name>substrate</name>
    </ligand>
</feature>
<dbReference type="InterPro" id="IPR022695">
    <property type="entry name" value="Histidinol_DH_monofunct"/>
</dbReference>
<keyword evidence="9 14" id="KW-0520">NAD</keyword>
<evidence type="ECO:0000256" key="9">
    <source>
        <dbReference type="ARBA" id="ARBA00023027"/>
    </source>
</evidence>
<dbReference type="PIRSF" id="PIRSF000099">
    <property type="entry name" value="Histidinol_dh"/>
    <property type="match status" value="1"/>
</dbReference>
<feature type="binding site" evidence="14">
    <location>
        <position position="232"/>
    </location>
    <ligand>
        <name>NAD(+)</name>
        <dbReference type="ChEBI" id="CHEBI:57540"/>
    </ligand>
</feature>
<feature type="binding site" evidence="14">
    <location>
        <position position="200"/>
    </location>
    <ligand>
        <name>NAD(+)</name>
        <dbReference type="ChEBI" id="CHEBI:57540"/>
    </ligand>
</feature>
<feature type="active site" description="Proton acceptor" evidence="13">
    <location>
        <position position="347"/>
    </location>
</feature>
<evidence type="ECO:0000256" key="13">
    <source>
        <dbReference type="PIRSR" id="PIRSR000099-1"/>
    </source>
</evidence>
<evidence type="ECO:0000256" key="17">
    <source>
        <dbReference type="RuleBase" id="RU004175"/>
    </source>
</evidence>
<comment type="similarity">
    <text evidence="3 12 17">Belongs to the histidinol dehydrogenase family.</text>
</comment>
<evidence type="ECO:0000256" key="1">
    <source>
        <dbReference type="ARBA" id="ARBA00003850"/>
    </source>
</evidence>
<evidence type="ECO:0000313" key="19">
    <source>
        <dbReference type="EMBL" id="KGF21510.1"/>
    </source>
</evidence>
<evidence type="ECO:0000256" key="8">
    <source>
        <dbReference type="ARBA" id="ARBA00023002"/>
    </source>
</evidence>
<evidence type="ECO:0000256" key="2">
    <source>
        <dbReference type="ARBA" id="ARBA00004940"/>
    </source>
</evidence>
<dbReference type="NCBIfam" id="TIGR00069">
    <property type="entry name" value="hisD"/>
    <property type="match status" value="1"/>
</dbReference>
<sequence>MSNVEETDVLPLIDLRGADDAGIRAGLPRLEASTSMEHQSVVENILKMVREGGATAVTALTEQFDGVAVPSLRVPAEAMANALAGLDEKVRRGLEVAIERARTFAADHKPGPTTTNFGPGASVTMRWEPVQRVGLYVPGGLAVYPSSVVMNVVPAQEAGVGSIALVSPPAKDGTGLPHPTILAAAQLLGIQEVYAVGGAQAIGVLAYGLEAEADAGLDAPLEPVDLITGPGNVFVATAKAMVKGEVGIDSEAGPTEIAIVADASADPKIVAADAISQAEHDPNAASVIITWDPQLVDVFRTETRERAQKTKHAERVLTALSGPQSGIVLVDDHDAAIAAANHYAAEHLELLTEDPEADAALITQAGAVFLGTYSPVSLGDYAAGSNHVLPTMGTARHASGLNVTTFLKAIQEIRYDRAGLAEVAEHVLALSSAEDLPAHGEAVTAREL</sequence>
<dbReference type="UniPathway" id="UPA00031">
    <property type="reaction ID" value="UER00014"/>
</dbReference>
<dbReference type="GO" id="GO:0051287">
    <property type="term" value="F:NAD binding"/>
    <property type="evidence" value="ECO:0007669"/>
    <property type="project" value="InterPro"/>
</dbReference>
<dbReference type="Gene3D" id="1.20.5.1300">
    <property type="match status" value="1"/>
</dbReference>
<dbReference type="PRINTS" id="PR00083">
    <property type="entry name" value="HOLDHDRGNASE"/>
</dbReference>
<name>A0A095YGG0_9MICC</name>
<comment type="cofactor">
    <cofactor evidence="16">
        <name>Zn(2+)</name>
        <dbReference type="ChEBI" id="CHEBI:29105"/>
    </cofactor>
    <text evidence="16">Binds 1 zinc ion per subunit.</text>
</comment>
<evidence type="ECO:0000256" key="7">
    <source>
        <dbReference type="ARBA" id="ARBA00022833"/>
    </source>
</evidence>
<dbReference type="FunFam" id="3.40.50.1980:FF:000001">
    <property type="entry name" value="Histidinol dehydrogenase"/>
    <property type="match status" value="1"/>
</dbReference>
<evidence type="ECO:0000256" key="3">
    <source>
        <dbReference type="ARBA" id="ARBA00010178"/>
    </source>
</evidence>
<keyword evidence="10" id="KW-0028">Amino-acid biosynthesis</keyword>
<feature type="binding site" evidence="15">
    <location>
        <position position="439"/>
    </location>
    <ligand>
        <name>substrate</name>
    </ligand>
</feature>
<dbReference type="Gene3D" id="3.40.50.1980">
    <property type="entry name" value="Nitrogenase molybdenum iron protein domain"/>
    <property type="match status" value="2"/>
</dbReference>
<dbReference type="AlphaFoldDB" id="A0A095YGG0"/>
<evidence type="ECO:0000256" key="4">
    <source>
        <dbReference type="ARBA" id="ARBA00012965"/>
    </source>
</evidence>
<keyword evidence="10" id="KW-0368">Histidine biosynthesis</keyword>
<dbReference type="InterPro" id="IPR012131">
    <property type="entry name" value="Hstdl_DH"/>
</dbReference>
<evidence type="ECO:0000256" key="16">
    <source>
        <dbReference type="PIRSR" id="PIRSR000099-4"/>
    </source>
</evidence>
<reference evidence="19 20" key="1">
    <citation type="submission" date="2014-07" db="EMBL/GenBank/DDBJ databases">
        <authorList>
            <person name="McCorrison J."/>
            <person name="Sanka R."/>
            <person name="Torralba M."/>
            <person name="Gillis M."/>
            <person name="Haft D.H."/>
            <person name="Methe B."/>
            <person name="Sutton G."/>
            <person name="Nelson K.E."/>
        </authorList>
    </citation>
    <scope>NUCLEOTIDE SEQUENCE [LARGE SCALE GENOMIC DNA]</scope>
    <source>
        <strain evidence="19 20">DNF00011</strain>
    </source>
</reference>
<dbReference type="PANTHER" id="PTHR21256">
    <property type="entry name" value="HISTIDINOL DEHYDROGENASE HDH"/>
    <property type="match status" value="1"/>
</dbReference>
<dbReference type="PANTHER" id="PTHR21256:SF2">
    <property type="entry name" value="HISTIDINE BIOSYNTHESIS TRIFUNCTIONAL PROTEIN"/>
    <property type="match status" value="1"/>
</dbReference>
<dbReference type="GO" id="GO:0005829">
    <property type="term" value="C:cytosol"/>
    <property type="evidence" value="ECO:0007669"/>
    <property type="project" value="TreeGrafter"/>
</dbReference>
<dbReference type="GO" id="GO:0046872">
    <property type="term" value="F:metal ion binding"/>
    <property type="evidence" value="ECO:0007669"/>
    <property type="project" value="UniProtKB-KW"/>
</dbReference>
<dbReference type="GO" id="GO:0004399">
    <property type="term" value="F:histidinol dehydrogenase activity"/>
    <property type="evidence" value="ECO:0007669"/>
    <property type="project" value="UniProtKB-EC"/>
</dbReference>
<keyword evidence="6 16" id="KW-0479">Metal-binding</keyword>
<comment type="pathway">
    <text evidence="2">Amino-acid biosynthesis; L-histidine biosynthesis; L-histidine from 5-phospho-alpha-D-ribose 1-diphosphate: step 9/9.</text>
</comment>
<dbReference type="Pfam" id="PF00815">
    <property type="entry name" value="Histidinol_dh"/>
    <property type="match status" value="1"/>
</dbReference>
<evidence type="ECO:0000313" key="20">
    <source>
        <dbReference type="Proteomes" id="UP000053528"/>
    </source>
</evidence>
<proteinExistence type="inferred from homology"/>
<dbReference type="InterPro" id="IPR016161">
    <property type="entry name" value="Ald_DH/histidinol_DH"/>
</dbReference>
<feature type="binding site" evidence="15">
    <location>
        <position position="280"/>
    </location>
    <ligand>
        <name>substrate</name>
    </ligand>
</feature>
<feature type="binding site" evidence="14">
    <location>
        <position position="136"/>
    </location>
    <ligand>
        <name>NAD(+)</name>
        <dbReference type="ChEBI" id="CHEBI:57540"/>
    </ligand>
</feature>
<feature type="binding site" evidence="16">
    <location>
        <position position="280"/>
    </location>
    <ligand>
        <name>Zn(2+)</name>
        <dbReference type="ChEBI" id="CHEBI:29105"/>
    </ligand>
</feature>
<dbReference type="EMBL" id="JRNH01000004">
    <property type="protein sequence ID" value="KGF21510.1"/>
    <property type="molecule type" value="Genomic_DNA"/>
</dbReference>
<feature type="binding site" evidence="15">
    <location>
        <position position="277"/>
    </location>
    <ligand>
        <name>substrate</name>
    </ligand>
</feature>
<dbReference type="PROSITE" id="PS00611">
    <property type="entry name" value="HISOL_DEHYDROGENASE"/>
    <property type="match status" value="1"/>
</dbReference>
<dbReference type="SUPFAM" id="SSF53720">
    <property type="entry name" value="ALDH-like"/>
    <property type="match status" value="1"/>
</dbReference>
<gene>
    <name evidence="18" type="ORF">HMPREF2128_00930</name>
    <name evidence="19" type="ORF">HMPREF2128_02315</name>
</gene>
<feature type="active site" description="Proton acceptor" evidence="13">
    <location>
        <position position="346"/>
    </location>
</feature>
<feature type="binding site" evidence="15">
    <location>
        <position position="380"/>
    </location>
    <ligand>
        <name>substrate</name>
    </ligand>
</feature>
<evidence type="ECO:0000313" key="18">
    <source>
        <dbReference type="EMBL" id="KGF21307.1"/>
    </source>
</evidence>
<evidence type="ECO:0000256" key="11">
    <source>
        <dbReference type="ARBA" id="ARBA00049489"/>
    </source>
</evidence>
<feature type="binding site" evidence="16">
    <location>
        <position position="439"/>
    </location>
    <ligand>
        <name>Zn(2+)</name>
        <dbReference type="ChEBI" id="CHEBI:29105"/>
    </ligand>
</feature>
<comment type="function">
    <text evidence="1">Catalyzes the sequential NAD-dependent oxidations of L-histidinol to L-histidinaldehyde and then to L-histidine.</text>
</comment>
<organism evidence="19 20">
    <name type="scientific">Pseudoglutamicibacter albus DNF00011</name>
    <dbReference type="NCBI Taxonomy" id="1401063"/>
    <lineage>
        <taxon>Bacteria</taxon>
        <taxon>Bacillati</taxon>
        <taxon>Actinomycetota</taxon>
        <taxon>Actinomycetes</taxon>
        <taxon>Micrococcales</taxon>
        <taxon>Micrococcaceae</taxon>
        <taxon>Pseudoglutamicibacter</taxon>
    </lineage>
</organism>
<dbReference type="GO" id="GO:0000105">
    <property type="term" value="P:L-histidine biosynthetic process"/>
    <property type="evidence" value="ECO:0007669"/>
    <property type="project" value="UniProtKB-UniPathway"/>
</dbReference>
<feature type="binding site" evidence="15">
    <location>
        <position position="347"/>
    </location>
    <ligand>
        <name>substrate</name>
    </ligand>
</feature>
<evidence type="ECO:0000256" key="14">
    <source>
        <dbReference type="PIRSR" id="PIRSR000099-2"/>
    </source>
</evidence>
<dbReference type="EC" id="1.1.1.23" evidence="4"/>
<keyword evidence="7 16" id="KW-0862">Zinc</keyword>
<evidence type="ECO:0000256" key="12">
    <source>
        <dbReference type="PIRNR" id="PIRNR000099"/>
    </source>
</evidence>
<accession>A0A095YGG0</accession>
<keyword evidence="8 12" id="KW-0560">Oxidoreductase</keyword>
<evidence type="ECO:0000256" key="15">
    <source>
        <dbReference type="PIRSR" id="PIRSR000099-3"/>
    </source>
</evidence>
<feature type="binding site" evidence="16">
    <location>
        <position position="277"/>
    </location>
    <ligand>
        <name>Zn(2+)</name>
        <dbReference type="ChEBI" id="CHEBI:29105"/>
    </ligand>
</feature>
<evidence type="ECO:0000256" key="6">
    <source>
        <dbReference type="ARBA" id="ARBA00022723"/>
    </source>
</evidence>
<dbReference type="RefSeq" id="WP_035754493.1">
    <property type="nucleotide sequence ID" value="NZ_JRNH01000004.1"/>
</dbReference>
<dbReference type="CDD" id="cd06572">
    <property type="entry name" value="Histidinol_dh"/>
    <property type="match status" value="1"/>
</dbReference>
<dbReference type="Proteomes" id="UP000053528">
    <property type="component" value="Unassembled WGS sequence"/>
</dbReference>
<comment type="catalytic activity">
    <reaction evidence="11">
        <text>L-histidinol + 2 NAD(+) + H2O = L-histidine + 2 NADH + 3 H(+)</text>
        <dbReference type="Rhea" id="RHEA:20641"/>
        <dbReference type="ChEBI" id="CHEBI:15377"/>
        <dbReference type="ChEBI" id="CHEBI:15378"/>
        <dbReference type="ChEBI" id="CHEBI:57540"/>
        <dbReference type="ChEBI" id="CHEBI:57595"/>
        <dbReference type="ChEBI" id="CHEBI:57699"/>
        <dbReference type="ChEBI" id="CHEBI:57945"/>
        <dbReference type="EC" id="1.1.1.23"/>
    </reaction>
</comment>
<protein>
    <recommendedName>
        <fullName evidence="5">Histidinol dehydrogenase</fullName>
        <ecNumber evidence="4">1.1.1.23</ecNumber>
    </recommendedName>
</protein>
<evidence type="ECO:0000256" key="5">
    <source>
        <dbReference type="ARBA" id="ARBA00016531"/>
    </source>
</evidence>
<feature type="binding site" evidence="15">
    <location>
        <position position="255"/>
    </location>
    <ligand>
        <name>substrate</name>
    </ligand>
</feature>
<dbReference type="InterPro" id="IPR001692">
    <property type="entry name" value="Histidinol_DH_CS"/>
</dbReference>
<feature type="binding site" evidence="16">
    <location>
        <position position="380"/>
    </location>
    <ligand>
        <name>Zn(2+)</name>
        <dbReference type="ChEBI" id="CHEBI:29105"/>
    </ligand>
</feature>
<evidence type="ECO:0000256" key="10">
    <source>
        <dbReference type="ARBA" id="ARBA00023102"/>
    </source>
</evidence>
<dbReference type="EMBL" id="JRNH01000004">
    <property type="protein sequence ID" value="KGF21307.1"/>
    <property type="molecule type" value="Genomic_DNA"/>
</dbReference>